<feature type="transmembrane region" description="Helical" evidence="8">
    <location>
        <begin position="246"/>
        <end position="264"/>
    </location>
</feature>
<feature type="transmembrane region" description="Helical" evidence="8">
    <location>
        <begin position="94"/>
        <end position="112"/>
    </location>
</feature>
<keyword evidence="4 8" id="KW-0812">Transmembrane</keyword>
<dbReference type="GO" id="GO:0015293">
    <property type="term" value="F:symporter activity"/>
    <property type="evidence" value="ECO:0007669"/>
    <property type="project" value="UniProtKB-KW"/>
</dbReference>
<organism evidence="10 11">
    <name type="scientific">Pedobacter chinensis</name>
    <dbReference type="NCBI Taxonomy" id="2282421"/>
    <lineage>
        <taxon>Bacteria</taxon>
        <taxon>Pseudomonadati</taxon>
        <taxon>Bacteroidota</taxon>
        <taxon>Sphingobacteriia</taxon>
        <taxon>Sphingobacteriales</taxon>
        <taxon>Sphingobacteriaceae</taxon>
        <taxon>Pedobacter</taxon>
    </lineage>
</organism>
<feature type="domain" description="Major facilitator superfamily (MFS) profile" evidence="9">
    <location>
        <begin position="22"/>
        <end position="428"/>
    </location>
</feature>
<dbReference type="InterPro" id="IPR020846">
    <property type="entry name" value="MFS_dom"/>
</dbReference>
<proteinExistence type="predicted"/>
<keyword evidence="3" id="KW-1003">Cell membrane</keyword>
<dbReference type="InterPro" id="IPR036259">
    <property type="entry name" value="MFS_trans_sf"/>
</dbReference>
<evidence type="ECO:0000256" key="4">
    <source>
        <dbReference type="ARBA" id="ARBA00022692"/>
    </source>
</evidence>
<dbReference type="CDD" id="cd17367">
    <property type="entry name" value="MFS_KgtP"/>
    <property type="match status" value="1"/>
</dbReference>
<name>A0A369PUH9_9SPHI</name>
<evidence type="ECO:0000256" key="1">
    <source>
        <dbReference type="ARBA" id="ARBA00004651"/>
    </source>
</evidence>
<feature type="transmembrane region" description="Helical" evidence="8">
    <location>
        <begin position="61"/>
        <end position="82"/>
    </location>
</feature>
<dbReference type="PROSITE" id="PS00217">
    <property type="entry name" value="SUGAR_TRANSPORT_2"/>
    <property type="match status" value="1"/>
</dbReference>
<dbReference type="InterPro" id="IPR051084">
    <property type="entry name" value="H+-coupled_symporters"/>
</dbReference>
<feature type="transmembrane region" description="Helical" evidence="8">
    <location>
        <begin position="159"/>
        <end position="183"/>
    </location>
</feature>
<keyword evidence="11" id="KW-1185">Reference proteome</keyword>
<evidence type="ECO:0000313" key="11">
    <source>
        <dbReference type="Proteomes" id="UP000253961"/>
    </source>
</evidence>
<dbReference type="Pfam" id="PF00083">
    <property type="entry name" value="Sugar_tr"/>
    <property type="match status" value="2"/>
</dbReference>
<feature type="transmembrane region" description="Helical" evidence="8">
    <location>
        <begin position="339"/>
        <end position="361"/>
    </location>
</feature>
<keyword evidence="2" id="KW-0813">Transport</keyword>
<dbReference type="AlphaFoldDB" id="A0A369PUH9"/>
<keyword evidence="6 8" id="KW-1133">Transmembrane helix</keyword>
<dbReference type="PROSITE" id="PS50850">
    <property type="entry name" value="MFS"/>
    <property type="match status" value="1"/>
</dbReference>
<accession>A0A369PUH9</accession>
<dbReference type="FunFam" id="1.20.1250.20:FF:000001">
    <property type="entry name" value="Dicarboxylate MFS transporter"/>
    <property type="match status" value="1"/>
</dbReference>
<keyword evidence="5" id="KW-0769">Symport</keyword>
<gene>
    <name evidence="10" type="ORF">DU508_21855</name>
</gene>
<evidence type="ECO:0000256" key="6">
    <source>
        <dbReference type="ARBA" id="ARBA00022989"/>
    </source>
</evidence>
<evidence type="ECO:0000256" key="3">
    <source>
        <dbReference type="ARBA" id="ARBA00022475"/>
    </source>
</evidence>
<sequence>MNKTSNDFQPQEIDEVKYRLKSIFGGSVGNLVEWYDWYTYSAFALYFSPAFFPNSNPTAQLLNSAGIFAVGFLMRPIGGWLFGSIADKKGRKKSMALSVLIMAIGSLIIGLTPGYKEIGIAAPLLLVFARLIQGLSTGGEYGTSATYLSEMAAKKHRGFYSSFQYVTLIGGQLLALGIQLILQNWLLTPAELHDWGWRIPFFIGAVLSFIALYLRRHIDETSAFKSKNKLDKKGGIAVLLKYPKEVFTVVGLTLGGTIAFYTFSTYMQKFLVNTVHLSKETSTILSFVSLLIFAILQPLFGLLSDKIGRKPLLIGFGVLGTLCTVPILTSLSHETNTTIIFFLMIGALIIVSGYTSINAVVKAELFPAEIRALGVGLPYALTVTIFGGTAEYFALWFKNIGHESYFYWYVTGCILISLILYITMKDTKQHSKIED</sequence>
<feature type="transmembrane region" description="Helical" evidence="8">
    <location>
        <begin position="284"/>
        <end position="303"/>
    </location>
</feature>
<dbReference type="PANTHER" id="PTHR43528:SF5">
    <property type="entry name" value="PROLINE_BETAINE TRANSPORTER"/>
    <property type="match status" value="1"/>
</dbReference>
<dbReference type="RefSeq" id="WP_115404796.1">
    <property type="nucleotide sequence ID" value="NZ_QPKV01000014.1"/>
</dbReference>
<comment type="caution">
    <text evidence="10">The sequence shown here is derived from an EMBL/GenBank/DDBJ whole genome shotgun (WGS) entry which is preliminary data.</text>
</comment>
<evidence type="ECO:0000256" key="8">
    <source>
        <dbReference type="SAM" id="Phobius"/>
    </source>
</evidence>
<dbReference type="OrthoDB" id="9783227at2"/>
<feature type="transmembrane region" description="Helical" evidence="8">
    <location>
        <begin position="312"/>
        <end position="333"/>
    </location>
</feature>
<feature type="transmembrane region" description="Helical" evidence="8">
    <location>
        <begin position="195"/>
        <end position="214"/>
    </location>
</feature>
<evidence type="ECO:0000256" key="7">
    <source>
        <dbReference type="ARBA" id="ARBA00023136"/>
    </source>
</evidence>
<evidence type="ECO:0000259" key="9">
    <source>
        <dbReference type="PROSITE" id="PS50850"/>
    </source>
</evidence>
<evidence type="ECO:0000313" key="10">
    <source>
        <dbReference type="EMBL" id="RDC54369.1"/>
    </source>
</evidence>
<reference evidence="10 11" key="1">
    <citation type="submission" date="2018-07" db="EMBL/GenBank/DDBJ databases">
        <title>Pedobacter sp. nov., isolated from soil.</title>
        <authorList>
            <person name="Zhou L.Y."/>
            <person name="Du Z.J."/>
        </authorList>
    </citation>
    <scope>NUCLEOTIDE SEQUENCE [LARGE SCALE GENOMIC DNA]</scope>
    <source>
        <strain evidence="10 11">JDX94</strain>
    </source>
</reference>
<feature type="transmembrane region" description="Helical" evidence="8">
    <location>
        <begin position="118"/>
        <end position="138"/>
    </location>
</feature>
<dbReference type="GO" id="GO:0005886">
    <property type="term" value="C:plasma membrane"/>
    <property type="evidence" value="ECO:0007669"/>
    <property type="project" value="UniProtKB-SubCell"/>
</dbReference>
<evidence type="ECO:0000256" key="5">
    <source>
        <dbReference type="ARBA" id="ARBA00022847"/>
    </source>
</evidence>
<protein>
    <submittedName>
        <fullName evidence="10">MFS transporter</fullName>
    </submittedName>
</protein>
<feature type="transmembrane region" description="Helical" evidence="8">
    <location>
        <begin position="406"/>
        <end position="424"/>
    </location>
</feature>
<dbReference type="PANTHER" id="PTHR43528">
    <property type="entry name" value="ALPHA-KETOGLUTARATE PERMEASE"/>
    <property type="match status" value="1"/>
</dbReference>
<dbReference type="SUPFAM" id="SSF103473">
    <property type="entry name" value="MFS general substrate transporter"/>
    <property type="match status" value="1"/>
</dbReference>
<dbReference type="Gene3D" id="1.20.1250.20">
    <property type="entry name" value="MFS general substrate transporter like domains"/>
    <property type="match status" value="1"/>
</dbReference>
<dbReference type="EMBL" id="QPKV01000014">
    <property type="protein sequence ID" value="RDC54369.1"/>
    <property type="molecule type" value="Genomic_DNA"/>
</dbReference>
<dbReference type="FunFam" id="1.20.1250.20:FF:000300">
    <property type="entry name" value="Dicarboxylate MFS transporter"/>
    <property type="match status" value="1"/>
</dbReference>
<keyword evidence="7 8" id="KW-0472">Membrane</keyword>
<evidence type="ECO:0000256" key="2">
    <source>
        <dbReference type="ARBA" id="ARBA00022448"/>
    </source>
</evidence>
<comment type="subcellular location">
    <subcellularLocation>
        <location evidence="1">Cell membrane</location>
        <topology evidence="1">Multi-pass membrane protein</topology>
    </subcellularLocation>
</comment>
<dbReference type="InterPro" id="IPR005829">
    <property type="entry name" value="Sugar_transporter_CS"/>
</dbReference>
<dbReference type="InterPro" id="IPR005828">
    <property type="entry name" value="MFS_sugar_transport-like"/>
</dbReference>
<feature type="transmembrane region" description="Helical" evidence="8">
    <location>
        <begin position="373"/>
        <end position="394"/>
    </location>
</feature>
<dbReference type="Proteomes" id="UP000253961">
    <property type="component" value="Unassembled WGS sequence"/>
</dbReference>